<sequence>MSKPFCAFFLTQKIISFEFPDTRQGEAYFRDFILTLANDERFPEIPIGTVAGKDGWYSNLKKNYAKKFRFVSIQSIDIDEKSYIIPRIGNRENSENWIFRIHGFVVPHNHIELNSPEISKNGNEVLYELGRIINGHKLALPDIMIKREKGWLDERWNFSVEYGIRCTAIQKEDGIWRFNFYDRLYEKEMIRIIFENDEIGEEGNFYPHKQILDFHSDSFPEIGVYKIDSSDWNTSGLDKCLQIAHGVRIPKTDAIFLHYSKCLELWNVTKYCEQKEMDKLDAFEKSENFDGYLASVMYIAMFNDLRRLFAKVLSKVDSKEKLKEFLEKHGLEEMSGELMKMAALKFFDLST</sequence>
<comment type="caution">
    <text evidence="1">The sequence shown here is derived from an EMBL/GenBank/DDBJ whole genome shotgun (WGS) entry which is preliminary data.</text>
</comment>
<dbReference type="OrthoDB" id="5908683at2759"/>
<gene>
    <name evidence="1" type="ORF">B9Z55_026777</name>
</gene>
<proteinExistence type="predicted"/>
<accession>A0A2G5SHH9</accession>
<organism evidence="1 2">
    <name type="scientific">Caenorhabditis nigoni</name>
    <dbReference type="NCBI Taxonomy" id="1611254"/>
    <lineage>
        <taxon>Eukaryota</taxon>
        <taxon>Metazoa</taxon>
        <taxon>Ecdysozoa</taxon>
        <taxon>Nematoda</taxon>
        <taxon>Chromadorea</taxon>
        <taxon>Rhabditida</taxon>
        <taxon>Rhabditina</taxon>
        <taxon>Rhabditomorpha</taxon>
        <taxon>Rhabditoidea</taxon>
        <taxon>Rhabditidae</taxon>
        <taxon>Peloderinae</taxon>
        <taxon>Caenorhabditis</taxon>
    </lineage>
</organism>
<dbReference type="EMBL" id="PDUG01000007">
    <property type="protein sequence ID" value="PIC14477.1"/>
    <property type="molecule type" value="Genomic_DNA"/>
</dbReference>
<evidence type="ECO:0000313" key="2">
    <source>
        <dbReference type="Proteomes" id="UP000230233"/>
    </source>
</evidence>
<dbReference type="Proteomes" id="UP000230233">
    <property type="component" value="Unassembled WGS sequence"/>
</dbReference>
<evidence type="ECO:0000313" key="1">
    <source>
        <dbReference type="EMBL" id="PIC14477.1"/>
    </source>
</evidence>
<keyword evidence="2" id="KW-1185">Reference proteome</keyword>
<reference evidence="2" key="1">
    <citation type="submission" date="2017-10" db="EMBL/GenBank/DDBJ databases">
        <title>Rapid genome shrinkage in a self-fertile nematode reveals novel sperm competition proteins.</title>
        <authorList>
            <person name="Yin D."/>
            <person name="Schwarz E.M."/>
            <person name="Thomas C.G."/>
            <person name="Felde R.L."/>
            <person name="Korf I.F."/>
            <person name="Cutter A.D."/>
            <person name="Schartner C.M."/>
            <person name="Ralston E.J."/>
            <person name="Meyer B.J."/>
            <person name="Haag E.S."/>
        </authorList>
    </citation>
    <scope>NUCLEOTIDE SEQUENCE [LARGE SCALE GENOMIC DNA]</scope>
    <source>
        <strain evidence="2">JU1422</strain>
    </source>
</reference>
<protein>
    <submittedName>
        <fullName evidence="1">Uncharacterized protein</fullName>
    </submittedName>
</protein>
<dbReference type="AlphaFoldDB" id="A0A2G5SHH9"/>
<name>A0A2G5SHH9_9PELO</name>